<protein>
    <submittedName>
        <fullName evidence="1">Uncharacterized protein</fullName>
    </submittedName>
</protein>
<sequence length="134" mass="15101">MLPENLVPARFHIATAETNPGEEGTEANLAQGKTTLADHANDILANASRGGQSRNMLLEEHDRQIKDRLLRVVKIETFARLLNELQEEGEIEPQTLSQIITEKTQQINENGNVIWLNLITREKDGPLFYKLGDE</sequence>
<accession>A0A1C4EY70</accession>
<evidence type="ECO:0000313" key="1">
    <source>
        <dbReference type="EMBL" id="SCC48502.1"/>
    </source>
</evidence>
<dbReference type="AlphaFoldDB" id="A0A1C4EY70"/>
<organism evidence="1 2">
    <name type="scientific">Kosakonia oryziphila</name>
    <dbReference type="NCBI Taxonomy" id="1005667"/>
    <lineage>
        <taxon>Bacteria</taxon>
        <taxon>Pseudomonadati</taxon>
        <taxon>Pseudomonadota</taxon>
        <taxon>Gammaproteobacteria</taxon>
        <taxon>Enterobacterales</taxon>
        <taxon>Enterobacteriaceae</taxon>
        <taxon>Kosakonia</taxon>
    </lineage>
</organism>
<dbReference type="EMBL" id="FMBC01000028">
    <property type="protein sequence ID" value="SCC48502.1"/>
    <property type="molecule type" value="Genomic_DNA"/>
</dbReference>
<proteinExistence type="predicted"/>
<dbReference type="RefSeq" id="WP_090136740.1">
    <property type="nucleotide sequence ID" value="NZ_FMBC01000028.1"/>
</dbReference>
<keyword evidence="2" id="KW-1185">Reference proteome</keyword>
<evidence type="ECO:0000313" key="2">
    <source>
        <dbReference type="Proteomes" id="UP000198515"/>
    </source>
</evidence>
<dbReference type="OrthoDB" id="6565661at2"/>
<dbReference type="Proteomes" id="UP000198515">
    <property type="component" value="Unassembled WGS sequence"/>
</dbReference>
<reference evidence="2" key="1">
    <citation type="submission" date="2016-08" db="EMBL/GenBank/DDBJ databases">
        <authorList>
            <person name="Varghese N."/>
            <person name="Submissions Spin"/>
        </authorList>
    </citation>
    <scope>NUCLEOTIDE SEQUENCE [LARGE SCALE GENOMIC DNA]</scope>
    <source>
        <strain evidence="2">REICA_142</strain>
    </source>
</reference>
<name>A0A1C4EY70_9ENTR</name>
<gene>
    <name evidence="1" type="ORF">GA0061070_102834</name>
</gene>